<evidence type="ECO:0000313" key="2">
    <source>
        <dbReference type="EMBL" id="KIA59415.1"/>
    </source>
</evidence>
<accession>A0ABR4Z239</accession>
<feature type="signal peptide" evidence="1">
    <location>
        <begin position="1"/>
        <end position="21"/>
    </location>
</feature>
<proteinExistence type="predicted"/>
<sequence length="291" mass="30532">MVATMACAAALWPGFAGPAAAESPVSAAACGTPLNAAEIATITELSDMDTIRGADGLQRLVEVGERNAQIAEILVAHGDRRGLFALMNDTADRATVLPMIRSGAGLTDPQRDAQFYFEGYETWLRAVHAEFTGAPIAWQWAPYFGLAGNCAESGAYVAMVGYNAHMSVDIPYALASTGIGPDNSADYFKLMDAIAVNNPTLVSRTKQAYNADVGPLWRFYFFGEGLDRITGEGVGSTMLLRSALASVNATNLANGVGLANPATRDLTNAGITTMWGAIDGVLATLTNVNGL</sequence>
<dbReference type="Proteomes" id="UP000031364">
    <property type="component" value="Unassembled WGS sequence"/>
</dbReference>
<keyword evidence="3" id="KW-1185">Reference proteome</keyword>
<evidence type="ECO:0000313" key="3">
    <source>
        <dbReference type="Proteomes" id="UP000031364"/>
    </source>
</evidence>
<evidence type="ECO:0000256" key="1">
    <source>
        <dbReference type="SAM" id="SignalP"/>
    </source>
</evidence>
<name>A0ABR4Z239_9NOCA</name>
<dbReference type="InterPro" id="IPR046037">
    <property type="entry name" value="DUF5995"/>
</dbReference>
<dbReference type="EMBL" id="JNFP01000137">
    <property type="protein sequence ID" value="KIA59415.1"/>
    <property type="molecule type" value="Genomic_DNA"/>
</dbReference>
<keyword evidence="1" id="KW-0732">Signal</keyword>
<dbReference type="Pfam" id="PF19458">
    <property type="entry name" value="DUF5995"/>
    <property type="match status" value="1"/>
</dbReference>
<reference evidence="2 3" key="1">
    <citation type="journal article" date="2014" name="Int. J. Syst. Evol. Microbiol.">
        <title>Nocardia vulneris sp. nov., isolated from wounds of human patients in North America.</title>
        <authorList>
            <person name="Lasker B.A."/>
            <person name="Bell M."/>
            <person name="Klenk H.P."/>
            <person name="Sproer C."/>
            <person name="Schumann C."/>
            <person name="Schumann P."/>
            <person name="Brown J.M."/>
        </authorList>
    </citation>
    <scope>NUCLEOTIDE SEQUENCE [LARGE SCALE GENOMIC DNA]</scope>
    <source>
        <strain evidence="2 3">W9851</strain>
    </source>
</reference>
<protein>
    <submittedName>
        <fullName evidence="2">Uncharacterized protein</fullName>
    </submittedName>
</protein>
<comment type="caution">
    <text evidence="2">The sequence shown here is derived from an EMBL/GenBank/DDBJ whole genome shotgun (WGS) entry which is preliminary data.</text>
</comment>
<gene>
    <name evidence="2" type="ORF">FG87_43185</name>
</gene>
<feature type="chain" id="PRO_5045400776" evidence="1">
    <location>
        <begin position="22"/>
        <end position="291"/>
    </location>
</feature>
<organism evidence="2 3">
    <name type="scientific">Nocardia vulneris</name>
    <dbReference type="NCBI Taxonomy" id="1141657"/>
    <lineage>
        <taxon>Bacteria</taxon>
        <taxon>Bacillati</taxon>
        <taxon>Actinomycetota</taxon>
        <taxon>Actinomycetes</taxon>
        <taxon>Mycobacteriales</taxon>
        <taxon>Nocardiaceae</taxon>
        <taxon>Nocardia</taxon>
    </lineage>
</organism>